<accession>A0ABP1CEX9</accession>
<protein>
    <submittedName>
        <fullName evidence="1">Uncharacterized protein</fullName>
    </submittedName>
</protein>
<organism evidence="1 2">
    <name type="scientific">Somion occarium</name>
    <dbReference type="NCBI Taxonomy" id="3059160"/>
    <lineage>
        <taxon>Eukaryota</taxon>
        <taxon>Fungi</taxon>
        <taxon>Dikarya</taxon>
        <taxon>Basidiomycota</taxon>
        <taxon>Agaricomycotina</taxon>
        <taxon>Agaricomycetes</taxon>
        <taxon>Polyporales</taxon>
        <taxon>Cerrenaceae</taxon>
        <taxon>Somion</taxon>
    </lineage>
</organism>
<sequence>MVFLVPQVCHSVSFLGWLEVLGMLYTSGIRSVVSSATLRTCSSCLTSCCLLPFVPPPSLETDVRNDRMCRHPPITYPDVPYGCCICPQCCETLTCPPPTSGRHVTVPVLSCSSTIFSSFVRYSVREYHMSGIQHIRHLLHMHIPPELTVVLLSLSHERRYAFTSGLSFRIVFALVPALFLDLKCAHLLPGYM</sequence>
<evidence type="ECO:0000313" key="1">
    <source>
        <dbReference type="EMBL" id="CAL1694157.1"/>
    </source>
</evidence>
<reference evidence="2" key="1">
    <citation type="submission" date="2024-04" db="EMBL/GenBank/DDBJ databases">
        <authorList>
            <person name="Shaw F."/>
            <person name="Minotto A."/>
        </authorList>
    </citation>
    <scope>NUCLEOTIDE SEQUENCE [LARGE SCALE GENOMIC DNA]</scope>
</reference>
<dbReference type="EMBL" id="OZ037944">
    <property type="protein sequence ID" value="CAL1694157.1"/>
    <property type="molecule type" value="Genomic_DNA"/>
</dbReference>
<proteinExistence type="predicted"/>
<evidence type="ECO:0000313" key="2">
    <source>
        <dbReference type="Proteomes" id="UP001497453"/>
    </source>
</evidence>
<name>A0ABP1CEX9_9APHY</name>
<dbReference type="Proteomes" id="UP001497453">
    <property type="component" value="Chromosome 1"/>
</dbReference>
<gene>
    <name evidence="1" type="ORF">GFSPODELE1_LOCUS186</name>
</gene>
<keyword evidence="2" id="KW-1185">Reference proteome</keyword>